<dbReference type="InterPro" id="IPR040079">
    <property type="entry name" value="Glutathione_S-Trfase"/>
</dbReference>
<dbReference type="RefSeq" id="WP_247027540.1">
    <property type="nucleotide sequence ID" value="NZ_JALKCH010000003.1"/>
</dbReference>
<dbReference type="SUPFAM" id="SSF47616">
    <property type="entry name" value="GST C-terminal domain-like"/>
    <property type="match status" value="1"/>
</dbReference>
<dbReference type="CDD" id="cd03046">
    <property type="entry name" value="GST_N_GTT1_like"/>
    <property type="match status" value="1"/>
</dbReference>
<gene>
    <name evidence="2" type="ORF">MWN34_05975</name>
</gene>
<evidence type="ECO:0000313" key="3">
    <source>
        <dbReference type="Proteomes" id="UP001203284"/>
    </source>
</evidence>
<dbReference type="Pfam" id="PF13410">
    <property type="entry name" value="GST_C_2"/>
    <property type="match status" value="1"/>
</dbReference>
<dbReference type="InterPro" id="IPR036249">
    <property type="entry name" value="Thioredoxin-like_sf"/>
</dbReference>
<dbReference type="PROSITE" id="PS50404">
    <property type="entry name" value="GST_NTER"/>
    <property type="match status" value="1"/>
</dbReference>
<dbReference type="PANTHER" id="PTHR44051">
    <property type="entry name" value="GLUTATHIONE S-TRANSFERASE-RELATED"/>
    <property type="match status" value="1"/>
</dbReference>
<dbReference type="InterPro" id="IPR036282">
    <property type="entry name" value="Glutathione-S-Trfase_C_sf"/>
</dbReference>
<dbReference type="SFLD" id="SFLDG01150">
    <property type="entry name" value="Main.1:_Beta-like"/>
    <property type="match status" value="1"/>
</dbReference>
<organism evidence="2 3">
    <name type="scientific">Ancylobacter crimeensis</name>
    <dbReference type="NCBI Taxonomy" id="2579147"/>
    <lineage>
        <taxon>Bacteria</taxon>
        <taxon>Pseudomonadati</taxon>
        <taxon>Pseudomonadota</taxon>
        <taxon>Alphaproteobacteria</taxon>
        <taxon>Hyphomicrobiales</taxon>
        <taxon>Xanthobacteraceae</taxon>
        <taxon>Ancylobacter</taxon>
    </lineage>
</organism>
<dbReference type="Gene3D" id="1.20.1050.10">
    <property type="match status" value="1"/>
</dbReference>
<evidence type="ECO:0000259" key="1">
    <source>
        <dbReference type="PROSITE" id="PS50404"/>
    </source>
</evidence>
<dbReference type="InterPro" id="IPR004045">
    <property type="entry name" value="Glutathione_S-Trfase_N"/>
</dbReference>
<dbReference type="Proteomes" id="UP001203284">
    <property type="component" value="Unassembled WGS sequence"/>
</dbReference>
<dbReference type="SFLD" id="SFLDG00358">
    <property type="entry name" value="Main_(cytGST)"/>
    <property type="match status" value="1"/>
</dbReference>
<dbReference type="Gene3D" id="3.40.30.10">
    <property type="entry name" value="Glutaredoxin"/>
    <property type="match status" value="1"/>
</dbReference>
<comment type="caution">
    <text evidence="2">The sequence shown here is derived from an EMBL/GenBank/DDBJ whole genome shotgun (WGS) entry which is preliminary data.</text>
</comment>
<keyword evidence="3" id="KW-1185">Reference proteome</keyword>
<evidence type="ECO:0000313" key="2">
    <source>
        <dbReference type="EMBL" id="MCK0196460.1"/>
    </source>
</evidence>
<feature type="domain" description="GST N-terminal" evidence="1">
    <location>
        <begin position="1"/>
        <end position="80"/>
    </location>
</feature>
<name>A0ABT0D938_9HYPH</name>
<accession>A0ABT0D938</accession>
<dbReference type="EMBL" id="JALKCH010000003">
    <property type="protein sequence ID" value="MCK0196460.1"/>
    <property type="molecule type" value="Genomic_DNA"/>
</dbReference>
<sequence length="199" mass="21963">MIRLYWAPQSRSLRALWVLEESGLPYVRELIDIRSGVQQSPAYRRINPMMKVPALTEGAARVTESGAICAYVAERAPEAGLAPPLGDPRRGDYLRWLFFSPACMEGALTEKFSGAHMPSASVGWGSFERVFDVLDAALAKGPWLLGADFSAADVMIGADLYYSMEVFKVVEPRPSFTAYLDRCKARPALQRAWEIDAAG</sequence>
<proteinExistence type="predicted"/>
<reference evidence="2 3" key="1">
    <citation type="submission" date="2022-04" db="EMBL/GenBank/DDBJ databases">
        <authorList>
            <person name="Grouzdev D.S."/>
            <person name="Pantiukh K.S."/>
            <person name="Krutkina M.S."/>
        </authorList>
    </citation>
    <scope>NUCLEOTIDE SEQUENCE [LARGE SCALE GENOMIC DNA]</scope>
    <source>
        <strain evidence="2 3">6x-1</strain>
    </source>
</reference>
<dbReference type="CDD" id="cd03207">
    <property type="entry name" value="GST_C_8"/>
    <property type="match status" value="1"/>
</dbReference>
<dbReference type="Pfam" id="PF13409">
    <property type="entry name" value="GST_N_2"/>
    <property type="match status" value="1"/>
</dbReference>
<dbReference type="SFLD" id="SFLDS00019">
    <property type="entry name" value="Glutathione_Transferase_(cytos"/>
    <property type="match status" value="1"/>
</dbReference>
<dbReference type="SUPFAM" id="SSF52833">
    <property type="entry name" value="Thioredoxin-like"/>
    <property type="match status" value="1"/>
</dbReference>
<protein>
    <submittedName>
        <fullName evidence="2">Glutathione S-transferase family protein</fullName>
    </submittedName>
</protein>
<dbReference type="PANTHER" id="PTHR44051:SF8">
    <property type="entry name" value="GLUTATHIONE S-TRANSFERASE GSTA"/>
    <property type="match status" value="1"/>
</dbReference>